<dbReference type="InterPro" id="IPR029044">
    <property type="entry name" value="Nucleotide-diphossugar_trans"/>
</dbReference>
<reference evidence="1 2" key="1">
    <citation type="submission" date="2020-02" db="EMBL/GenBank/DDBJ databases">
        <authorList>
            <person name="Zheng R.K."/>
            <person name="Sun C.M."/>
        </authorList>
    </citation>
    <scope>NUCLEOTIDE SEQUENCE [LARGE SCALE GENOMIC DNA]</scope>
    <source>
        <strain evidence="2">rifampicinis</strain>
    </source>
</reference>
<dbReference type="PANTHER" id="PTHR43179">
    <property type="entry name" value="RHAMNOSYLTRANSFERASE WBBL"/>
    <property type="match status" value="1"/>
</dbReference>
<evidence type="ECO:0000313" key="1">
    <source>
        <dbReference type="EMBL" id="QPC80581.1"/>
    </source>
</evidence>
<dbReference type="Pfam" id="PF13641">
    <property type="entry name" value="Glyco_tranf_2_3"/>
    <property type="match status" value="1"/>
</dbReference>
<dbReference type="Proteomes" id="UP000594468">
    <property type="component" value="Chromosome"/>
</dbReference>
<dbReference type="AlphaFoldDB" id="A0A7S8ICK7"/>
<keyword evidence="2" id="KW-1185">Reference proteome</keyword>
<dbReference type="Gene3D" id="3.90.550.10">
    <property type="entry name" value="Spore Coat Polysaccharide Biosynthesis Protein SpsA, Chain A"/>
    <property type="match status" value="1"/>
</dbReference>
<dbReference type="GO" id="GO:0016740">
    <property type="term" value="F:transferase activity"/>
    <property type="evidence" value="ECO:0007669"/>
    <property type="project" value="UniProtKB-KW"/>
</dbReference>
<dbReference type="RefSeq" id="WP_195168656.1">
    <property type="nucleotide sequence ID" value="NZ_CP062983.1"/>
</dbReference>
<sequence length="320" mass="35851">MSDLGVIIVTWNTRELTLQTLQSLYADLATVALSVRVLVVDNASDDGSVKAVQAQFPQAEVLTSDVNLGFGGANNLGMRYFGFGKADATDLPKAIYLLNSDTVTQPGATEALYQALFSAPDVGLVGAHLTYGDGSFQDGAFSFPGLRQMWAEFFWIPGRLRLGRFNGRYPEEAYVSGEPFDVDFTLGATMMLRQDVIRQTGMFDSETFFMYCEEIDWAWRIKRAGWRVLCVPRAHVVHLAGQSTKQVKPRSVINLWESRLKLMDKYYPAWKRWLGRRLVAVGMRYKLQQLLAQPANQERDAIQVAYEHVIALAEGRSSDA</sequence>
<dbReference type="PANTHER" id="PTHR43179:SF7">
    <property type="entry name" value="RHAMNOSYLTRANSFERASE WBBL"/>
    <property type="match status" value="1"/>
</dbReference>
<dbReference type="KEGG" id="pmet:G4Y79_12750"/>
<organism evidence="1 2">
    <name type="scientific">Phototrophicus methaneseepsis</name>
    <dbReference type="NCBI Taxonomy" id="2710758"/>
    <lineage>
        <taxon>Bacteria</taxon>
        <taxon>Bacillati</taxon>
        <taxon>Chloroflexota</taxon>
        <taxon>Candidatus Thermofontia</taxon>
        <taxon>Phototrophicales</taxon>
        <taxon>Phototrophicaceae</taxon>
        <taxon>Phototrophicus</taxon>
    </lineage>
</organism>
<accession>A0A7S8ICK7</accession>
<keyword evidence="1" id="KW-0808">Transferase</keyword>
<evidence type="ECO:0000313" key="2">
    <source>
        <dbReference type="Proteomes" id="UP000594468"/>
    </source>
</evidence>
<dbReference type="CDD" id="cd04186">
    <property type="entry name" value="GT_2_like_c"/>
    <property type="match status" value="1"/>
</dbReference>
<name>A0A7S8ICK7_9CHLR</name>
<dbReference type="SUPFAM" id="SSF53448">
    <property type="entry name" value="Nucleotide-diphospho-sugar transferases"/>
    <property type="match status" value="1"/>
</dbReference>
<dbReference type="EMBL" id="CP062983">
    <property type="protein sequence ID" value="QPC80581.1"/>
    <property type="molecule type" value="Genomic_DNA"/>
</dbReference>
<proteinExistence type="predicted"/>
<protein>
    <submittedName>
        <fullName evidence="1">Glycosyltransferase family 2 protein</fullName>
    </submittedName>
</protein>
<gene>
    <name evidence="1" type="ORF">G4Y79_12750</name>
</gene>